<keyword evidence="2" id="KW-0175">Coiled coil</keyword>
<organism evidence="5 6">
    <name type="scientific">Chryseobacterium endophyticum</name>
    <dbReference type="NCBI Taxonomy" id="1854762"/>
    <lineage>
        <taxon>Bacteria</taxon>
        <taxon>Pseudomonadati</taxon>
        <taxon>Bacteroidota</taxon>
        <taxon>Flavobacteriia</taxon>
        <taxon>Flavobacteriales</taxon>
        <taxon>Weeksellaceae</taxon>
        <taxon>Chryseobacterium group</taxon>
        <taxon>Chryseobacterium</taxon>
    </lineage>
</organism>
<evidence type="ECO:0000313" key="5">
    <source>
        <dbReference type="EMBL" id="XAO73299.1"/>
    </source>
</evidence>
<feature type="domain" description="Secretion system C-terminal sorting" evidence="4">
    <location>
        <begin position="313"/>
        <end position="386"/>
    </location>
</feature>
<gene>
    <name evidence="5" type="ORF">AAFP95_16220</name>
</gene>
<dbReference type="NCBIfam" id="TIGR04183">
    <property type="entry name" value="Por_Secre_tail"/>
    <property type="match status" value="1"/>
</dbReference>
<dbReference type="Proteomes" id="UP001463665">
    <property type="component" value="Chromosome"/>
</dbReference>
<dbReference type="RefSeq" id="WP_345765823.1">
    <property type="nucleotide sequence ID" value="NZ_CP154834.1"/>
</dbReference>
<evidence type="ECO:0000256" key="3">
    <source>
        <dbReference type="SAM" id="SignalP"/>
    </source>
</evidence>
<accession>A0AAU6WLE2</accession>
<dbReference type="InterPro" id="IPR026444">
    <property type="entry name" value="Secre_tail"/>
</dbReference>
<dbReference type="EMBL" id="CP154834">
    <property type="protein sequence ID" value="XAO73299.1"/>
    <property type="molecule type" value="Genomic_DNA"/>
</dbReference>
<reference evidence="5 6" key="1">
    <citation type="submission" date="2024-04" db="EMBL/GenBank/DDBJ databases">
        <title>Genome sequencing and assembly of rice foliar adapted Chryseobacterium endophyticum OsEnb-ALM-A6.</title>
        <authorList>
            <person name="Kumar S."/>
            <person name="Javed M."/>
            <person name="Chouhan V."/>
            <person name="Charishma K."/>
            <person name="Patel A."/>
            <person name="Kumar M."/>
            <person name="Sahu K.P."/>
            <person name="Kumar A."/>
        </authorList>
    </citation>
    <scope>NUCLEOTIDE SEQUENCE [LARGE SCALE GENOMIC DNA]</scope>
    <source>
        <strain evidence="5 6">OsEnb-ALM-A6</strain>
    </source>
</reference>
<name>A0AAU6WLE2_9FLAO</name>
<dbReference type="AlphaFoldDB" id="A0AAU6WLE2"/>
<evidence type="ECO:0000259" key="4">
    <source>
        <dbReference type="Pfam" id="PF18962"/>
    </source>
</evidence>
<feature type="signal peptide" evidence="3">
    <location>
        <begin position="1"/>
        <end position="25"/>
    </location>
</feature>
<protein>
    <submittedName>
        <fullName evidence="5">T9SS type A sorting domain-containing protein</fullName>
    </submittedName>
</protein>
<keyword evidence="1 3" id="KW-0732">Signal</keyword>
<evidence type="ECO:0000256" key="2">
    <source>
        <dbReference type="SAM" id="Coils"/>
    </source>
</evidence>
<proteinExistence type="predicted"/>
<feature type="chain" id="PRO_5043817546" evidence="3">
    <location>
        <begin position="26"/>
        <end position="388"/>
    </location>
</feature>
<sequence length="388" mass="40704">MKAHVLSLKVLIAAATIFSTAQTNAQAWQTLGNSGISSSNYAGTVNPVPFYLRTNGSTSNPGQAILNETGSFLVESVNNSNTAKTKGSIVAGSSNVLGNNANSCMVSGWQNDLSDAGGANIVAGQGNRVFKQASKSVALGWVNRITASNQFAIGVGVDLSSEYSGGFGVDLVATGNRSFVFGSGTGGGSKLTNTIPSSLMFGVSSTPTMLIQDQLVGIGTTSPTALLHTNGKVRMENLPDGNGRALVVDPDGNVMVANSYLYRSAGDQTAEFQTQIDDLRKEVQELKELLKQSRISVDMGAASNEPKLYQNAPNPGKGETIIKYYLPKETNNASIGIYNVSGQLIKNIPLKDKGNGSITLNGIRGGSYVYTLSVDGKNADTRKMIIRD</sequence>
<dbReference type="Pfam" id="PF18962">
    <property type="entry name" value="Por_Secre_tail"/>
    <property type="match status" value="1"/>
</dbReference>
<feature type="coiled-coil region" evidence="2">
    <location>
        <begin position="269"/>
        <end position="296"/>
    </location>
</feature>
<evidence type="ECO:0000313" key="6">
    <source>
        <dbReference type="Proteomes" id="UP001463665"/>
    </source>
</evidence>
<evidence type="ECO:0000256" key="1">
    <source>
        <dbReference type="ARBA" id="ARBA00022729"/>
    </source>
</evidence>
<keyword evidence="6" id="KW-1185">Reference proteome</keyword>